<dbReference type="SUPFAM" id="SSF118290">
    <property type="entry name" value="WRKY DNA-binding domain"/>
    <property type="match status" value="1"/>
</dbReference>
<keyword evidence="2" id="KW-0677">Repeat</keyword>
<dbReference type="GO" id="GO:0005634">
    <property type="term" value="C:nucleus"/>
    <property type="evidence" value="ECO:0007669"/>
    <property type="project" value="UniProtKB-SubCell"/>
</dbReference>
<dbReference type="GO" id="GO:0003700">
    <property type="term" value="F:DNA-binding transcription factor activity"/>
    <property type="evidence" value="ECO:0007669"/>
    <property type="project" value="InterPro"/>
</dbReference>
<evidence type="ECO:0000256" key="2">
    <source>
        <dbReference type="ARBA" id="ARBA00022737"/>
    </source>
</evidence>
<keyword evidence="4" id="KW-0238">DNA-binding</keyword>
<feature type="compositionally biased region" description="Polar residues" evidence="7">
    <location>
        <begin position="129"/>
        <end position="143"/>
    </location>
</feature>
<keyword evidence="3" id="KW-0805">Transcription regulation</keyword>
<reference evidence="9 10" key="1">
    <citation type="journal article" date="2019" name="Genome Biol. Evol.">
        <title>The Rhododendron genome and chromosomal organization provide insight into shared whole-genome duplications across the heath family (Ericaceae).</title>
        <authorList>
            <person name="Soza V.L."/>
            <person name="Lindsley D."/>
            <person name="Waalkes A."/>
            <person name="Ramage E."/>
            <person name="Patwardhan R.P."/>
            <person name="Burton J.N."/>
            <person name="Adey A."/>
            <person name="Kumar A."/>
            <person name="Qiu R."/>
            <person name="Shendure J."/>
            <person name="Hall B."/>
        </authorList>
    </citation>
    <scope>NUCLEOTIDE SEQUENCE [LARGE SCALE GENOMIC DNA]</scope>
    <source>
        <strain evidence="9">RSF 1966-606</strain>
    </source>
</reference>
<evidence type="ECO:0000313" key="9">
    <source>
        <dbReference type="EMBL" id="KAE9458763.1"/>
    </source>
</evidence>
<dbReference type="SMART" id="SM00774">
    <property type="entry name" value="WRKY"/>
    <property type="match status" value="1"/>
</dbReference>
<comment type="caution">
    <text evidence="9">The sequence shown here is derived from an EMBL/GenBank/DDBJ whole genome shotgun (WGS) entry which is preliminary data.</text>
</comment>
<proteinExistence type="predicted"/>
<comment type="subcellular location">
    <subcellularLocation>
        <location evidence="1">Nucleus</location>
    </subcellularLocation>
</comment>
<keyword evidence="10" id="KW-1185">Reference proteome</keyword>
<evidence type="ECO:0000256" key="5">
    <source>
        <dbReference type="ARBA" id="ARBA00023163"/>
    </source>
</evidence>
<dbReference type="PANTHER" id="PTHR31221">
    <property type="entry name" value="WRKY TRANSCRIPTION FACTOR PROTEIN 1-RELATED"/>
    <property type="match status" value="1"/>
</dbReference>
<feature type="region of interest" description="Disordered" evidence="7">
    <location>
        <begin position="313"/>
        <end position="344"/>
    </location>
</feature>
<dbReference type="InterPro" id="IPR036576">
    <property type="entry name" value="WRKY_dom_sf"/>
</dbReference>
<dbReference type="InterPro" id="IPR044810">
    <property type="entry name" value="WRKY_plant"/>
</dbReference>
<evidence type="ECO:0000256" key="7">
    <source>
        <dbReference type="SAM" id="MobiDB-lite"/>
    </source>
</evidence>
<dbReference type="AlphaFoldDB" id="A0A6A4LHP8"/>
<evidence type="ECO:0000259" key="8">
    <source>
        <dbReference type="PROSITE" id="PS50811"/>
    </source>
</evidence>
<evidence type="ECO:0000256" key="4">
    <source>
        <dbReference type="ARBA" id="ARBA00023125"/>
    </source>
</evidence>
<keyword evidence="5" id="KW-0804">Transcription</keyword>
<keyword evidence="6" id="KW-0539">Nucleus</keyword>
<evidence type="ECO:0000256" key="1">
    <source>
        <dbReference type="ARBA" id="ARBA00004123"/>
    </source>
</evidence>
<dbReference type="GO" id="GO:0043565">
    <property type="term" value="F:sequence-specific DNA binding"/>
    <property type="evidence" value="ECO:0007669"/>
    <property type="project" value="InterPro"/>
</dbReference>
<organism evidence="9 10">
    <name type="scientific">Rhododendron williamsianum</name>
    <dbReference type="NCBI Taxonomy" id="262921"/>
    <lineage>
        <taxon>Eukaryota</taxon>
        <taxon>Viridiplantae</taxon>
        <taxon>Streptophyta</taxon>
        <taxon>Embryophyta</taxon>
        <taxon>Tracheophyta</taxon>
        <taxon>Spermatophyta</taxon>
        <taxon>Magnoliopsida</taxon>
        <taxon>eudicotyledons</taxon>
        <taxon>Gunneridae</taxon>
        <taxon>Pentapetalae</taxon>
        <taxon>asterids</taxon>
        <taxon>Ericales</taxon>
        <taxon>Ericaceae</taxon>
        <taxon>Ericoideae</taxon>
        <taxon>Rhodoreae</taxon>
        <taxon>Rhododendron</taxon>
    </lineage>
</organism>
<dbReference type="Proteomes" id="UP000428333">
    <property type="component" value="Linkage Group LG05"/>
</dbReference>
<dbReference type="Gene3D" id="2.20.25.80">
    <property type="entry name" value="WRKY domain"/>
    <property type="match status" value="1"/>
</dbReference>
<feature type="region of interest" description="Disordered" evidence="7">
    <location>
        <begin position="227"/>
        <end position="259"/>
    </location>
</feature>
<sequence>MEVNEAERIVIAKPVPSRPTCSNFRSFSDLLAGAIDSSPSNECSKTAVTAIRPKTRLKPMANQVLGGTVSSQAEISGAAAVCCPSDKVDKVLNSDGKSTGNCNISHRQTLAQVEAHVQPADQLKYHSKPSLTSNLHQNTSSQTERQKTNEPPKMASENIEDDKKSLPLPSADRTSYDGYNWRKYGQKQVKGSEYPRSYYKCTHPNCPVKKKVERSLDGQIAEIVYNGEQNHSKPQLPKRNASGRQGQGFVSDGTGLEINNPSLVNQVNDRNKGFEGRVEYRNEVGLLAHSPYLAKAPLSYDHVAVGAVNAGLGTPENSCGISGECEEGSKGLEAEDDEPKSKRR</sequence>
<evidence type="ECO:0000256" key="3">
    <source>
        <dbReference type="ARBA" id="ARBA00023015"/>
    </source>
</evidence>
<dbReference type="OrthoDB" id="783645at2759"/>
<dbReference type="InterPro" id="IPR003657">
    <property type="entry name" value="WRKY_dom"/>
</dbReference>
<dbReference type="Pfam" id="PF03106">
    <property type="entry name" value="WRKY"/>
    <property type="match status" value="1"/>
</dbReference>
<name>A0A6A4LHP8_9ERIC</name>
<dbReference type="PANTHER" id="PTHR31221:SF360">
    <property type="entry name" value="WRKY DOMAIN-CONTAINING PROTEIN"/>
    <property type="match status" value="1"/>
</dbReference>
<feature type="domain" description="WRKY" evidence="8">
    <location>
        <begin position="170"/>
        <end position="234"/>
    </location>
</feature>
<dbReference type="EMBL" id="QEFC01001236">
    <property type="protein sequence ID" value="KAE9458763.1"/>
    <property type="molecule type" value="Genomic_DNA"/>
</dbReference>
<evidence type="ECO:0000313" key="10">
    <source>
        <dbReference type="Proteomes" id="UP000428333"/>
    </source>
</evidence>
<dbReference type="FunFam" id="2.20.25.80:FF:000006">
    <property type="entry name" value="WRKY transcription factor"/>
    <property type="match status" value="1"/>
</dbReference>
<dbReference type="PROSITE" id="PS50811">
    <property type="entry name" value="WRKY"/>
    <property type="match status" value="1"/>
</dbReference>
<accession>A0A6A4LHP8</accession>
<evidence type="ECO:0000256" key="6">
    <source>
        <dbReference type="ARBA" id="ARBA00023242"/>
    </source>
</evidence>
<feature type="region of interest" description="Disordered" evidence="7">
    <location>
        <begin position="126"/>
        <end position="178"/>
    </location>
</feature>
<gene>
    <name evidence="9" type="ORF">C3L33_09333</name>
</gene>
<feature type="non-terminal residue" evidence="9">
    <location>
        <position position="1"/>
    </location>
</feature>
<protein>
    <recommendedName>
        <fullName evidence="8">WRKY domain-containing protein</fullName>
    </recommendedName>
</protein>